<name>A0A0V7ZPS7_9CYAN</name>
<protein>
    <submittedName>
        <fullName evidence="1">AP protein</fullName>
    </submittedName>
</protein>
<evidence type="ECO:0000313" key="2">
    <source>
        <dbReference type="Proteomes" id="UP000053372"/>
    </source>
</evidence>
<reference evidence="1 2" key="1">
    <citation type="journal article" date="2015" name="Genome Announc.">
        <title>Draft Genome of the Euendolithic (true boring) Cyanobacterium Mastigocoleus testarum strain BC008.</title>
        <authorList>
            <person name="Guida B.S."/>
            <person name="Garcia-Pichel F."/>
        </authorList>
    </citation>
    <scope>NUCLEOTIDE SEQUENCE [LARGE SCALE GENOMIC DNA]</scope>
    <source>
        <strain evidence="1 2">BC008</strain>
    </source>
</reference>
<dbReference type="InterPro" id="IPR017850">
    <property type="entry name" value="Alkaline_phosphatase_core_sf"/>
</dbReference>
<dbReference type="RefSeq" id="WP_027843411.1">
    <property type="nucleotide sequence ID" value="NZ_LMTZ01000096.1"/>
</dbReference>
<dbReference type="PANTHER" id="PTHR10151">
    <property type="entry name" value="ECTONUCLEOTIDE PYROPHOSPHATASE/PHOSPHODIESTERASE"/>
    <property type="match status" value="1"/>
</dbReference>
<dbReference type="InterPro" id="IPR002591">
    <property type="entry name" value="Phosphodiest/P_Trfase"/>
</dbReference>
<dbReference type="Pfam" id="PF01663">
    <property type="entry name" value="Phosphodiest"/>
    <property type="match status" value="1"/>
</dbReference>
<keyword evidence="2" id="KW-1185">Reference proteome</keyword>
<dbReference type="PANTHER" id="PTHR10151:SF120">
    <property type="entry name" value="BIS(5'-ADENOSYL)-TRIPHOSPHATASE"/>
    <property type="match status" value="1"/>
</dbReference>
<organism evidence="1 2">
    <name type="scientific">Mastigocoleus testarum BC008</name>
    <dbReference type="NCBI Taxonomy" id="371196"/>
    <lineage>
        <taxon>Bacteria</taxon>
        <taxon>Bacillati</taxon>
        <taxon>Cyanobacteriota</taxon>
        <taxon>Cyanophyceae</taxon>
        <taxon>Nostocales</taxon>
        <taxon>Hapalosiphonaceae</taxon>
        <taxon>Mastigocoleus</taxon>
    </lineage>
</organism>
<dbReference type="EMBL" id="LMTZ01000096">
    <property type="protein sequence ID" value="KST66604.1"/>
    <property type="molecule type" value="Genomic_DNA"/>
</dbReference>
<dbReference type="SUPFAM" id="SSF53649">
    <property type="entry name" value="Alkaline phosphatase-like"/>
    <property type="match status" value="1"/>
</dbReference>
<sequence>MNNSTIAAAQKALLAKQQLPSTFGSDAVRPNYEGLGLANIAALAIEQLCLDAPSLSEQATLPAFNPKLLGVDTIASAWEEWLRQAPINHMVLLIMDGLGFDQLQSLMDAKDTPELAIASHKQQAFFMPITSVYPSTTVTALTSAATGYAPAQHGIMGTNIYFREIGSVVNLIGFCPNIAPTSASFLDTQLNPDTLLPVPNIYLRMEKAGVDVEIINFYRFKQTSISRYTSGGSQAGTSNFKGYMTAADAFAQLRQRLLASNNQTKSFTYIYLPNIDGVSHRYGPLTPSYRAEIAAIDFALKRELLDPLAGHSDTVMLLTADHGQRQSFPDKILWLDEHPDLTKFLSVPAVTGESRIRFLHVKHGAEAAVLNYMQQNFSEEFLIVTTSEAIELGLFGIPGKEMNMESKDRIGDLLVIPRGEWMCRQQVTKEERHHGPTGVHGGLSRAEMITPFLAYRF</sequence>
<proteinExistence type="predicted"/>
<evidence type="ECO:0000313" key="1">
    <source>
        <dbReference type="EMBL" id="KST66604.1"/>
    </source>
</evidence>
<dbReference type="GO" id="GO:0016787">
    <property type="term" value="F:hydrolase activity"/>
    <property type="evidence" value="ECO:0007669"/>
    <property type="project" value="UniProtKB-ARBA"/>
</dbReference>
<comment type="caution">
    <text evidence="1">The sequence shown here is derived from an EMBL/GenBank/DDBJ whole genome shotgun (WGS) entry which is preliminary data.</text>
</comment>
<dbReference type="OrthoDB" id="502398at2"/>
<dbReference type="Gene3D" id="3.40.720.10">
    <property type="entry name" value="Alkaline Phosphatase, subunit A"/>
    <property type="match status" value="1"/>
</dbReference>
<dbReference type="AlphaFoldDB" id="A0A0V7ZPS7"/>
<dbReference type="Proteomes" id="UP000053372">
    <property type="component" value="Unassembled WGS sequence"/>
</dbReference>
<gene>
    <name evidence="1" type="ORF">BC008_42625</name>
</gene>
<accession>A0A0V7ZPS7</accession>